<gene>
    <name evidence="1" type="ORF">Y013_15840</name>
</gene>
<dbReference type="RefSeq" id="WP_024102454.1">
    <property type="nucleotide sequence ID" value="NC_023150.1"/>
</dbReference>
<dbReference type="GeneID" id="29938380"/>
<evidence type="ECO:0000313" key="1">
    <source>
        <dbReference type="EMBL" id="AHD23818.1"/>
    </source>
</evidence>
<dbReference type="HOGENOM" id="CLU_2901312_0_0_11"/>
<name>V9XN41_9NOCA</name>
<sequence>MQRHLTSASVAANVDDPHVAFVPVDEPTPDVDLRAAWRRNDPNPAVHTVLGLLFDETEGEIR</sequence>
<reference evidence="1 2" key="1">
    <citation type="journal article" date="2014" name="Genome Announc.">
        <title>Complete Genome of Rhodococcus pyridinivorans SB3094, a Methyl-Ethyl-Ketone-Degrading Bacterium Used for Bioaugmentation.</title>
        <authorList>
            <person name="Dueholm M.S."/>
            <person name="Albertsen M."/>
            <person name="D'Imperio S."/>
            <person name="Tale V.P."/>
            <person name="Lewis D."/>
            <person name="Nielsen P.H."/>
            <person name="Nielsen J.L."/>
        </authorList>
    </citation>
    <scope>NUCLEOTIDE SEQUENCE [LARGE SCALE GENOMIC DNA]</scope>
    <source>
        <strain evidence="1 2">SB3094</strain>
    </source>
</reference>
<proteinExistence type="predicted"/>
<dbReference type="PATRIC" id="fig|1435356.3.peg.3189"/>
<protein>
    <submittedName>
        <fullName evidence="1">Uncharacterized protein</fullName>
    </submittedName>
</protein>
<dbReference type="AlphaFoldDB" id="V9XN41"/>
<dbReference type="KEGG" id="rpy:Y013_15840"/>
<dbReference type="Proteomes" id="UP000018781">
    <property type="component" value="Chromosome"/>
</dbReference>
<dbReference type="eggNOG" id="COG0583">
    <property type="taxonomic scope" value="Bacteria"/>
</dbReference>
<organism evidence="1 2">
    <name type="scientific">Rhodococcus pyridinivorans SB3094</name>
    <dbReference type="NCBI Taxonomy" id="1435356"/>
    <lineage>
        <taxon>Bacteria</taxon>
        <taxon>Bacillati</taxon>
        <taxon>Actinomycetota</taxon>
        <taxon>Actinomycetes</taxon>
        <taxon>Mycobacteriales</taxon>
        <taxon>Nocardiaceae</taxon>
        <taxon>Rhodococcus</taxon>
    </lineage>
</organism>
<dbReference type="Gene3D" id="3.40.190.10">
    <property type="entry name" value="Periplasmic binding protein-like II"/>
    <property type="match status" value="2"/>
</dbReference>
<accession>V9XN41</accession>
<dbReference type="EMBL" id="CP006996">
    <property type="protein sequence ID" value="AHD23818.1"/>
    <property type="molecule type" value="Genomic_DNA"/>
</dbReference>
<evidence type="ECO:0000313" key="2">
    <source>
        <dbReference type="Proteomes" id="UP000018781"/>
    </source>
</evidence>